<dbReference type="SMART" id="SM00448">
    <property type="entry name" value="REC"/>
    <property type="match status" value="1"/>
</dbReference>
<reference evidence="4" key="1">
    <citation type="journal article" date="2020" name="mSystems">
        <title>Genome- and Community-Level Interaction Insights into Carbon Utilization and Element Cycling Functions of Hydrothermarchaeota in Hydrothermal Sediment.</title>
        <authorList>
            <person name="Zhou Z."/>
            <person name="Liu Y."/>
            <person name="Xu W."/>
            <person name="Pan J."/>
            <person name="Luo Z.H."/>
            <person name="Li M."/>
        </authorList>
    </citation>
    <scope>NUCLEOTIDE SEQUENCE [LARGE SCALE GENOMIC DNA]</scope>
    <source>
        <strain evidence="4">HyVt-19</strain>
    </source>
</reference>
<sequence length="124" mass="14219">MTMAKILVVDDEEHIRMLYAEELTDVGYEVVTADSGYKLLERIEEEKPDLVILDIKLVDYNGLDLLQDIRAKFYDLPVILSTAYDTFKEDTKSLAADYYVVKSFDLTELKKKIAMALEAREESG</sequence>
<dbReference type="PANTHER" id="PTHR44591:SF18">
    <property type="entry name" value="REGULATORY PROTEIN"/>
    <property type="match status" value="1"/>
</dbReference>
<dbReference type="InterPro" id="IPR011006">
    <property type="entry name" value="CheY-like_superfamily"/>
</dbReference>
<evidence type="ECO:0000313" key="4">
    <source>
        <dbReference type="EMBL" id="HDL89510.1"/>
    </source>
</evidence>
<name>A0A7C0WU87_9BACT</name>
<evidence type="ECO:0000256" key="1">
    <source>
        <dbReference type="ARBA" id="ARBA00022553"/>
    </source>
</evidence>
<dbReference type="InterPro" id="IPR050595">
    <property type="entry name" value="Bact_response_regulator"/>
</dbReference>
<dbReference type="Pfam" id="PF00072">
    <property type="entry name" value="Response_reg"/>
    <property type="match status" value="1"/>
</dbReference>
<feature type="domain" description="Response regulatory" evidence="3">
    <location>
        <begin position="5"/>
        <end position="117"/>
    </location>
</feature>
<dbReference type="SUPFAM" id="SSF52172">
    <property type="entry name" value="CheY-like"/>
    <property type="match status" value="1"/>
</dbReference>
<dbReference type="AlphaFoldDB" id="A0A7C0WU87"/>
<evidence type="ECO:0000256" key="2">
    <source>
        <dbReference type="PROSITE-ProRule" id="PRU00169"/>
    </source>
</evidence>
<accession>A0A7C0WU87</accession>
<dbReference type="InterPro" id="IPR001789">
    <property type="entry name" value="Sig_transdc_resp-reg_receiver"/>
</dbReference>
<proteinExistence type="predicted"/>
<keyword evidence="1 2" id="KW-0597">Phosphoprotein</keyword>
<dbReference type="PROSITE" id="PS50110">
    <property type="entry name" value="RESPONSE_REGULATORY"/>
    <property type="match status" value="1"/>
</dbReference>
<organism evidence="4">
    <name type="scientific">Thermodesulforhabdus norvegica</name>
    <dbReference type="NCBI Taxonomy" id="39841"/>
    <lineage>
        <taxon>Bacteria</taxon>
        <taxon>Pseudomonadati</taxon>
        <taxon>Thermodesulfobacteriota</taxon>
        <taxon>Syntrophobacteria</taxon>
        <taxon>Syntrophobacterales</taxon>
        <taxon>Thermodesulforhabdaceae</taxon>
        <taxon>Thermodesulforhabdus</taxon>
    </lineage>
</organism>
<protein>
    <submittedName>
        <fullName evidence="4">Response regulator</fullName>
    </submittedName>
</protein>
<dbReference type="PANTHER" id="PTHR44591">
    <property type="entry name" value="STRESS RESPONSE REGULATOR PROTEIN 1"/>
    <property type="match status" value="1"/>
</dbReference>
<gene>
    <name evidence="4" type="ORF">ENG14_01230</name>
</gene>
<evidence type="ECO:0000259" key="3">
    <source>
        <dbReference type="PROSITE" id="PS50110"/>
    </source>
</evidence>
<comment type="caution">
    <text evidence="4">The sequence shown here is derived from an EMBL/GenBank/DDBJ whole genome shotgun (WGS) entry which is preliminary data.</text>
</comment>
<dbReference type="Gene3D" id="3.40.50.2300">
    <property type="match status" value="1"/>
</dbReference>
<feature type="modified residue" description="4-aspartylphosphate" evidence="2">
    <location>
        <position position="54"/>
    </location>
</feature>
<dbReference type="Proteomes" id="UP000886355">
    <property type="component" value="Unassembled WGS sequence"/>
</dbReference>
<dbReference type="EMBL" id="DQZW01000059">
    <property type="protein sequence ID" value="HDL89510.1"/>
    <property type="molecule type" value="Genomic_DNA"/>
</dbReference>
<dbReference type="GO" id="GO:0000160">
    <property type="term" value="P:phosphorelay signal transduction system"/>
    <property type="evidence" value="ECO:0007669"/>
    <property type="project" value="InterPro"/>
</dbReference>